<evidence type="ECO:0000256" key="6">
    <source>
        <dbReference type="ARBA" id="ARBA00023136"/>
    </source>
</evidence>
<dbReference type="EMBL" id="ACYE01000240">
    <property type="protein sequence ID" value="EFE40540.1"/>
    <property type="molecule type" value="Genomic_DNA"/>
</dbReference>
<dbReference type="InterPro" id="IPR010308">
    <property type="entry name" value="TRP_C"/>
</dbReference>
<evidence type="ECO:0000259" key="9">
    <source>
        <dbReference type="SMART" id="SM01320"/>
    </source>
</evidence>
<keyword evidence="4" id="KW-0732">Signal</keyword>
<evidence type="ECO:0000256" key="2">
    <source>
        <dbReference type="ARBA" id="ARBA00010642"/>
    </source>
</evidence>
<sequence length="1014" mass="111965">MESILPSSSSTKEGKTPCFYPQPFDTQICRHDALDTLARPDTRLLSWIPILEGFLSTSLPRPTSSSLRSYPAMPSNMEILLLCMPWKTIALLYLLLSCSQAASQVVDNDGQQQNQWSRLRTARIAGKRVPPLYTGDFGDCMANSMVKLTQFHAAYYHDDLMVGFHLDGHTSLRNESIMGMTCSYNYINLQIFGAWLLICPPVYIGFFAYGKRRFDLIFDPCEANIRNLCPMDASRHIGDGGLLQVAPTDISEISQTTLRLPDLEGRAVIRILSNSTRSQIACYASTVTNGVTMSHPQAVGSLLALVIFITFILSLATIIYGEDIMTMQLHYSHSSSLLLAFTVLHHIYFTGAISANWPRVLVEFWSNFAPFAGMIYSKSMQSSIDKLVGADKGDIRILGANPVGNVSPRLGGYNVTNIYNTSPSNRTFGPFRTGLGAPMDEQGYHASASSVSLPSSFQWQGQLVNDGFPMPGNYSGFAGTLSMQKISAVNAFTTGLLWVLLLIAALTAVIPVVKVVIESLIHWKLIKGRQAQNLAYFRIHWPEFVLAMLLRSLFIGFGMLSFLALFQFGFGGAASVKALAAITFLVLILGSISITAYAISYRNAHFTSVPEIMPLIFERRSLLNIIPWFALKTKGSTVSKESSTAVPQNYPWWKSCVHDTGSSESKFLLRFGWLLARFKDDRWHFCVIWLMHEFLRACFLGGAVANPISQTVGLLILEITFMICVITMSPFEAKRLSIVLYTLSFSNISSALLSIPLLAQHNLNRMAAFAIGMAIAIIHSILVLFLVISMLSGIITSYISLTRNRRIPADQLGSHPIRMRYLGHVNRGVGYHPGALYSTPGSMSPTPRQASFKVHSVRRCPKIIDESPTPYHRNPSTPTSSLRVSRRTYTPPFPLDPFTPPTTADSAVLGFRDTDSTDPFTTPSTMDLGASGLQRANSFGQNSIVSEPGQGRLCRITSLETVLSRSTSRPEHSQGDSLCLTDTFETARSDLEPLTEFITPLEDREAEGASYSKL</sequence>
<feature type="region of interest" description="Disordered" evidence="7">
    <location>
        <begin position="864"/>
        <end position="886"/>
    </location>
</feature>
<feature type="transmembrane region" description="Helical" evidence="8">
    <location>
        <begin position="711"/>
        <end position="731"/>
    </location>
</feature>
<evidence type="ECO:0000256" key="4">
    <source>
        <dbReference type="ARBA" id="ARBA00022729"/>
    </source>
</evidence>
<dbReference type="InterPro" id="IPR040241">
    <property type="entry name" value="TRP_Flc/Pkd2-like"/>
</dbReference>
<dbReference type="PANTHER" id="PTHR31145:SF7">
    <property type="entry name" value="TRP-LIKE ION CHANNEL"/>
    <property type="match status" value="1"/>
</dbReference>
<dbReference type="GeneID" id="9578000"/>
<dbReference type="PANTHER" id="PTHR31145">
    <property type="entry name" value="INTEGRAL MEMBRANE PROTEIN (AFU_ORTHOLOGUE AFUA_7G01610)"/>
    <property type="match status" value="1"/>
</dbReference>
<evidence type="ECO:0000256" key="3">
    <source>
        <dbReference type="ARBA" id="ARBA00022692"/>
    </source>
</evidence>
<comment type="similarity">
    <text evidence="2">Belongs to the transient receptor potential (TRP) ion channel family.</text>
</comment>
<dbReference type="GO" id="GO:0009272">
    <property type="term" value="P:fungal-type cell wall biogenesis"/>
    <property type="evidence" value="ECO:0007669"/>
    <property type="project" value="TreeGrafter"/>
</dbReference>
<comment type="subcellular location">
    <subcellularLocation>
        <location evidence="1">Membrane</location>
        <topology evidence="1">Multi-pass membrane protein</topology>
    </subcellularLocation>
</comment>
<evidence type="ECO:0000256" key="8">
    <source>
        <dbReference type="SAM" id="Phobius"/>
    </source>
</evidence>
<dbReference type="RefSeq" id="XP_003021158.1">
    <property type="nucleotide sequence ID" value="XM_003021112.1"/>
</dbReference>
<feature type="transmembrane region" description="Helical" evidence="8">
    <location>
        <begin position="496"/>
        <end position="523"/>
    </location>
</feature>
<feature type="transmembrane region" description="Helical" evidence="8">
    <location>
        <begin position="337"/>
        <end position="357"/>
    </location>
</feature>
<feature type="compositionally biased region" description="Polar residues" evidence="7">
    <location>
        <begin position="874"/>
        <end position="883"/>
    </location>
</feature>
<dbReference type="HOGENOM" id="CLU_009253_1_0_1"/>
<keyword evidence="3 8" id="KW-0812">Transmembrane</keyword>
<dbReference type="GO" id="GO:0055085">
    <property type="term" value="P:transmembrane transport"/>
    <property type="evidence" value="ECO:0007669"/>
    <property type="project" value="TreeGrafter"/>
</dbReference>
<feature type="domain" description="ML-like" evidence="9">
    <location>
        <begin position="130"/>
        <end position="294"/>
    </location>
</feature>
<dbReference type="Proteomes" id="UP000008383">
    <property type="component" value="Unassembled WGS sequence"/>
</dbReference>
<dbReference type="Pfam" id="PF14558">
    <property type="entry name" value="TRP_N"/>
    <property type="match status" value="1"/>
</dbReference>
<keyword evidence="11" id="KW-1185">Reference proteome</keyword>
<reference evidence="11" key="1">
    <citation type="journal article" date="2011" name="Genome Biol.">
        <title>Comparative and functional genomics provide insights into the pathogenicity of dermatophytic fungi.</title>
        <authorList>
            <person name="Burmester A."/>
            <person name="Shelest E."/>
            <person name="Gloeckner G."/>
            <person name="Heddergott C."/>
            <person name="Schindler S."/>
            <person name="Staib P."/>
            <person name="Heidel A."/>
            <person name="Felder M."/>
            <person name="Petzold A."/>
            <person name="Szafranski K."/>
            <person name="Feuermann M."/>
            <person name="Pedruzzi I."/>
            <person name="Priebe S."/>
            <person name="Groth M."/>
            <person name="Winkler R."/>
            <person name="Li W."/>
            <person name="Kniemeyer O."/>
            <person name="Schroeckh V."/>
            <person name="Hertweck C."/>
            <person name="Hube B."/>
            <person name="White T.C."/>
            <person name="Platzer M."/>
            <person name="Guthke R."/>
            <person name="Heitman J."/>
            <person name="Woestemeyer J."/>
            <person name="Zipfel P.F."/>
            <person name="Monod M."/>
            <person name="Brakhage A.A."/>
        </authorList>
    </citation>
    <scope>NUCLEOTIDE SEQUENCE [LARGE SCALE GENOMIC DNA]</scope>
    <source>
        <strain evidence="11">HKI 0517</strain>
    </source>
</reference>
<evidence type="ECO:0000256" key="5">
    <source>
        <dbReference type="ARBA" id="ARBA00022989"/>
    </source>
</evidence>
<name>D4DC85_TRIVH</name>
<feature type="transmembrane region" description="Helical" evidence="8">
    <location>
        <begin position="298"/>
        <end position="321"/>
    </location>
</feature>
<feature type="transmembrane region" description="Helical" evidence="8">
    <location>
        <begin position="738"/>
        <end position="759"/>
    </location>
</feature>
<keyword evidence="5 8" id="KW-1133">Transmembrane helix</keyword>
<dbReference type="OrthoDB" id="5377623at2759"/>
<comment type="caution">
    <text evidence="10">The sequence shown here is derived from an EMBL/GenBank/DDBJ whole genome shotgun (WGS) entry which is preliminary data.</text>
</comment>
<dbReference type="AlphaFoldDB" id="D4DC85"/>
<feature type="transmembrane region" description="Helical" evidence="8">
    <location>
        <begin position="544"/>
        <end position="566"/>
    </location>
</feature>
<dbReference type="InterPro" id="IPR032800">
    <property type="entry name" value="TRP_N"/>
</dbReference>
<dbReference type="GO" id="GO:0016020">
    <property type="term" value="C:membrane"/>
    <property type="evidence" value="ECO:0007669"/>
    <property type="project" value="UniProtKB-SubCell"/>
</dbReference>
<dbReference type="Pfam" id="PF06011">
    <property type="entry name" value="TRP"/>
    <property type="match status" value="1"/>
</dbReference>
<gene>
    <name evidence="10" type="ORF">TRV_04737</name>
</gene>
<dbReference type="KEGG" id="tve:TRV_04737"/>
<proteinExistence type="inferred from homology"/>
<protein>
    <recommendedName>
        <fullName evidence="9">ML-like domain-containing protein</fullName>
    </recommendedName>
</protein>
<organism evidence="10 11">
    <name type="scientific">Trichophyton verrucosum (strain HKI 0517)</name>
    <dbReference type="NCBI Taxonomy" id="663202"/>
    <lineage>
        <taxon>Eukaryota</taxon>
        <taxon>Fungi</taxon>
        <taxon>Dikarya</taxon>
        <taxon>Ascomycota</taxon>
        <taxon>Pezizomycotina</taxon>
        <taxon>Eurotiomycetes</taxon>
        <taxon>Eurotiomycetidae</taxon>
        <taxon>Onygenales</taxon>
        <taxon>Arthrodermataceae</taxon>
        <taxon>Trichophyton</taxon>
    </lineage>
</organism>
<feature type="transmembrane region" description="Helical" evidence="8">
    <location>
        <begin position="578"/>
        <end position="599"/>
    </location>
</feature>
<accession>D4DC85</accession>
<dbReference type="SMART" id="SM01320">
    <property type="entry name" value="TRP_N"/>
    <property type="match status" value="1"/>
</dbReference>
<feature type="transmembrane region" description="Helical" evidence="8">
    <location>
        <begin position="771"/>
        <end position="799"/>
    </location>
</feature>
<evidence type="ECO:0000313" key="11">
    <source>
        <dbReference type="Proteomes" id="UP000008383"/>
    </source>
</evidence>
<evidence type="ECO:0000256" key="7">
    <source>
        <dbReference type="SAM" id="MobiDB-lite"/>
    </source>
</evidence>
<evidence type="ECO:0000313" key="10">
    <source>
        <dbReference type="EMBL" id="EFE40540.1"/>
    </source>
</evidence>
<evidence type="ECO:0000256" key="1">
    <source>
        <dbReference type="ARBA" id="ARBA00004141"/>
    </source>
</evidence>
<keyword evidence="6 8" id="KW-0472">Membrane</keyword>
<feature type="transmembrane region" description="Helical" evidence="8">
    <location>
        <begin position="186"/>
        <end position="209"/>
    </location>
</feature>